<sequence length="214" mass="22033">MTSSPPADRPPRPPVRPQTDPGAAASVAPGSAAPAAPGPGAPGAAGPEISDAPDGRLGAEGLRSVSPRLVPARYLATIPGYVIGVLLAAGAVVAAVLTGWWWLGLLAVIPSVIVAQSLLLTPRRVRAIGYRDAEEDLTIALGIMFRSVHTIPYGRVQSVKIDEGPVDRRYGLAKLTISTAHDGAGVTLPGLPKDEAERLRALLTARGVELMAAL</sequence>
<organism evidence="4 5">
    <name type="scientific">Candidatus Brachybacterium intestinipullorum</name>
    <dbReference type="NCBI Taxonomy" id="2838512"/>
    <lineage>
        <taxon>Bacteria</taxon>
        <taxon>Bacillati</taxon>
        <taxon>Actinomycetota</taxon>
        <taxon>Actinomycetes</taxon>
        <taxon>Micrococcales</taxon>
        <taxon>Dermabacteraceae</taxon>
        <taxon>Brachybacterium</taxon>
    </lineage>
</organism>
<evidence type="ECO:0000313" key="5">
    <source>
        <dbReference type="Proteomes" id="UP000823854"/>
    </source>
</evidence>
<dbReference type="EMBL" id="DWWC01000077">
    <property type="protein sequence ID" value="HJC68780.1"/>
    <property type="molecule type" value="Genomic_DNA"/>
</dbReference>
<dbReference type="Proteomes" id="UP000823854">
    <property type="component" value="Unassembled WGS sequence"/>
</dbReference>
<keyword evidence="2" id="KW-1133">Transmembrane helix</keyword>
<comment type="caution">
    <text evidence="4">The sequence shown here is derived from an EMBL/GenBank/DDBJ whole genome shotgun (WGS) entry which is preliminary data.</text>
</comment>
<gene>
    <name evidence="4" type="ORF">H9932_03745</name>
</gene>
<dbReference type="AlphaFoldDB" id="A0A9D2PZE8"/>
<dbReference type="PANTHER" id="PTHR34473:SF3">
    <property type="entry name" value="TRANSMEMBRANE PROTEIN-RELATED"/>
    <property type="match status" value="1"/>
</dbReference>
<dbReference type="PANTHER" id="PTHR34473">
    <property type="entry name" value="UPF0699 TRANSMEMBRANE PROTEIN YDBS"/>
    <property type="match status" value="1"/>
</dbReference>
<dbReference type="Pfam" id="PF03703">
    <property type="entry name" value="bPH_2"/>
    <property type="match status" value="1"/>
</dbReference>
<feature type="transmembrane region" description="Helical" evidence="2">
    <location>
        <begin position="100"/>
        <end position="121"/>
    </location>
</feature>
<feature type="transmembrane region" description="Helical" evidence="2">
    <location>
        <begin position="72"/>
        <end position="94"/>
    </location>
</feature>
<reference evidence="4" key="2">
    <citation type="submission" date="2021-04" db="EMBL/GenBank/DDBJ databases">
        <authorList>
            <person name="Gilroy R."/>
        </authorList>
    </citation>
    <scope>NUCLEOTIDE SEQUENCE</scope>
    <source>
        <strain evidence="4">CHK130-7132</strain>
    </source>
</reference>
<reference evidence="4" key="1">
    <citation type="journal article" date="2021" name="PeerJ">
        <title>Extensive microbial diversity within the chicken gut microbiome revealed by metagenomics and culture.</title>
        <authorList>
            <person name="Gilroy R."/>
            <person name="Ravi A."/>
            <person name="Getino M."/>
            <person name="Pursley I."/>
            <person name="Horton D.L."/>
            <person name="Alikhan N.F."/>
            <person name="Baker D."/>
            <person name="Gharbi K."/>
            <person name="Hall N."/>
            <person name="Watson M."/>
            <person name="Adriaenssens E.M."/>
            <person name="Foster-Nyarko E."/>
            <person name="Jarju S."/>
            <person name="Secka A."/>
            <person name="Antonio M."/>
            <person name="Oren A."/>
            <person name="Chaudhuri R.R."/>
            <person name="La Ragione R."/>
            <person name="Hildebrand F."/>
            <person name="Pallen M.J."/>
        </authorList>
    </citation>
    <scope>NUCLEOTIDE SEQUENCE</scope>
    <source>
        <strain evidence="4">CHK130-7132</strain>
    </source>
</reference>
<keyword evidence="2" id="KW-0812">Transmembrane</keyword>
<evidence type="ECO:0000313" key="4">
    <source>
        <dbReference type="EMBL" id="HJC68780.1"/>
    </source>
</evidence>
<keyword evidence="2" id="KW-0472">Membrane</keyword>
<feature type="compositionally biased region" description="Low complexity" evidence="1">
    <location>
        <begin position="21"/>
        <end position="35"/>
    </location>
</feature>
<feature type="region of interest" description="Disordered" evidence="1">
    <location>
        <begin position="1"/>
        <end position="57"/>
    </location>
</feature>
<feature type="domain" description="YdbS-like PH" evidence="3">
    <location>
        <begin position="126"/>
        <end position="202"/>
    </location>
</feature>
<proteinExistence type="predicted"/>
<evidence type="ECO:0000259" key="3">
    <source>
        <dbReference type="Pfam" id="PF03703"/>
    </source>
</evidence>
<evidence type="ECO:0000256" key="1">
    <source>
        <dbReference type="SAM" id="MobiDB-lite"/>
    </source>
</evidence>
<name>A0A9D2PZE8_9MICO</name>
<accession>A0A9D2PZE8</accession>
<protein>
    <submittedName>
        <fullName evidence="4">PH domain-containing protein</fullName>
    </submittedName>
</protein>
<dbReference type="InterPro" id="IPR005182">
    <property type="entry name" value="YdbS-like_PH"/>
</dbReference>
<evidence type="ECO:0000256" key="2">
    <source>
        <dbReference type="SAM" id="Phobius"/>
    </source>
</evidence>